<evidence type="ECO:0000259" key="3">
    <source>
        <dbReference type="PROSITE" id="PS51294"/>
    </source>
</evidence>
<dbReference type="CDD" id="cd00167">
    <property type="entry name" value="SANT"/>
    <property type="match status" value="2"/>
</dbReference>
<evidence type="ECO:0000259" key="2">
    <source>
        <dbReference type="PROSITE" id="PS50090"/>
    </source>
</evidence>
<dbReference type="SUPFAM" id="SSF46689">
    <property type="entry name" value="Homeodomain-like"/>
    <property type="match status" value="1"/>
</dbReference>
<dbReference type="GO" id="GO:0005634">
    <property type="term" value="C:nucleus"/>
    <property type="evidence" value="ECO:0007669"/>
    <property type="project" value="TreeGrafter"/>
</dbReference>
<dbReference type="EMBL" id="MLAK01000567">
    <property type="protein sequence ID" value="OHT12269.1"/>
    <property type="molecule type" value="Genomic_DNA"/>
</dbReference>
<accession>A0A1J4KS25</accession>
<protein>
    <recommendedName>
        <fullName evidence="6">Myb-like DNA-binding domain containing protein</fullName>
    </recommendedName>
</protein>
<dbReference type="GeneID" id="94834590"/>
<dbReference type="AlphaFoldDB" id="A0A1J4KS25"/>
<feature type="domain" description="Myb-like" evidence="2">
    <location>
        <begin position="131"/>
        <end position="181"/>
    </location>
</feature>
<evidence type="ECO:0000313" key="5">
    <source>
        <dbReference type="Proteomes" id="UP000179807"/>
    </source>
</evidence>
<gene>
    <name evidence="4" type="ORF">TRFO_17947</name>
</gene>
<dbReference type="RefSeq" id="XP_068365405.1">
    <property type="nucleotide sequence ID" value="XM_068499886.1"/>
</dbReference>
<feature type="domain" description="HTH myb-type" evidence="3">
    <location>
        <begin position="85"/>
        <end position="134"/>
    </location>
</feature>
<dbReference type="Pfam" id="PF13921">
    <property type="entry name" value="Myb_DNA-bind_6"/>
    <property type="match status" value="1"/>
</dbReference>
<dbReference type="Gene3D" id="1.10.10.60">
    <property type="entry name" value="Homeodomain-like"/>
    <property type="match status" value="2"/>
</dbReference>
<dbReference type="PROSITE" id="PS50090">
    <property type="entry name" value="MYB_LIKE"/>
    <property type="match status" value="2"/>
</dbReference>
<dbReference type="OrthoDB" id="2143914at2759"/>
<dbReference type="GO" id="GO:0000978">
    <property type="term" value="F:RNA polymerase II cis-regulatory region sequence-specific DNA binding"/>
    <property type="evidence" value="ECO:0007669"/>
    <property type="project" value="TreeGrafter"/>
</dbReference>
<name>A0A1J4KS25_9EUKA</name>
<evidence type="ECO:0008006" key="6">
    <source>
        <dbReference type="Google" id="ProtNLM"/>
    </source>
</evidence>
<sequence>MTFDCINASHFFSPVQLYPAFPQIVNSHDVTTINHQINPSETSPNAQCHDDPFESSPSDSEFILDEQPEKPPSRSSRRDRKYAQRKWTEEEDALLRQAYFKNNGKNWKLIAREVRTRTHKQCRERWHSILSPLIKHDSWSYEEDKIIIDAFQEFGSKWALIAKKLSGRTQNGIKNRYYYIQRRLSKKDGDAITLEDIHREYLLRQQNQAFLNASFEYIQDDFYKAATSEKLEDNIVIKKNNKDSNFFDQQFIEKCYPNEKVNDKNQVFEVDFDKLYEKIGDTFDQMYEYDILLSMF</sequence>
<dbReference type="InterPro" id="IPR001005">
    <property type="entry name" value="SANT/Myb"/>
</dbReference>
<evidence type="ECO:0000256" key="1">
    <source>
        <dbReference type="SAM" id="MobiDB-lite"/>
    </source>
</evidence>
<dbReference type="SMART" id="SM00717">
    <property type="entry name" value="SANT"/>
    <property type="match status" value="2"/>
</dbReference>
<keyword evidence="5" id="KW-1185">Reference proteome</keyword>
<feature type="domain" description="HTH myb-type" evidence="3">
    <location>
        <begin position="135"/>
        <end position="185"/>
    </location>
</feature>
<proteinExistence type="predicted"/>
<dbReference type="GO" id="GO:0000981">
    <property type="term" value="F:DNA-binding transcription factor activity, RNA polymerase II-specific"/>
    <property type="evidence" value="ECO:0007669"/>
    <property type="project" value="TreeGrafter"/>
</dbReference>
<organism evidence="4 5">
    <name type="scientific">Tritrichomonas foetus</name>
    <dbReference type="NCBI Taxonomy" id="1144522"/>
    <lineage>
        <taxon>Eukaryota</taxon>
        <taxon>Metamonada</taxon>
        <taxon>Parabasalia</taxon>
        <taxon>Tritrichomonadida</taxon>
        <taxon>Tritrichomonadidae</taxon>
        <taxon>Tritrichomonas</taxon>
    </lineage>
</organism>
<dbReference type="PANTHER" id="PTHR45614">
    <property type="entry name" value="MYB PROTEIN-RELATED"/>
    <property type="match status" value="1"/>
</dbReference>
<evidence type="ECO:0000313" key="4">
    <source>
        <dbReference type="EMBL" id="OHT12269.1"/>
    </source>
</evidence>
<dbReference type="Proteomes" id="UP000179807">
    <property type="component" value="Unassembled WGS sequence"/>
</dbReference>
<dbReference type="InterPro" id="IPR009057">
    <property type="entry name" value="Homeodomain-like_sf"/>
</dbReference>
<feature type="domain" description="Myb-like" evidence="2">
    <location>
        <begin position="79"/>
        <end position="130"/>
    </location>
</feature>
<dbReference type="InterPro" id="IPR017930">
    <property type="entry name" value="Myb_dom"/>
</dbReference>
<comment type="caution">
    <text evidence="4">The sequence shown here is derived from an EMBL/GenBank/DDBJ whole genome shotgun (WGS) entry which is preliminary data.</text>
</comment>
<dbReference type="InterPro" id="IPR050560">
    <property type="entry name" value="MYB_TF"/>
</dbReference>
<dbReference type="VEuPathDB" id="TrichDB:TRFO_17947"/>
<feature type="region of interest" description="Disordered" evidence="1">
    <location>
        <begin position="37"/>
        <end position="83"/>
    </location>
</feature>
<feature type="compositionally biased region" description="Polar residues" evidence="1">
    <location>
        <begin position="37"/>
        <end position="46"/>
    </location>
</feature>
<dbReference type="PROSITE" id="PS51294">
    <property type="entry name" value="HTH_MYB"/>
    <property type="match status" value="2"/>
</dbReference>
<reference evidence="4" key="1">
    <citation type="submission" date="2016-10" db="EMBL/GenBank/DDBJ databases">
        <authorList>
            <person name="Benchimol M."/>
            <person name="Almeida L.G."/>
            <person name="Vasconcelos A.T."/>
            <person name="Perreira-Neves A."/>
            <person name="Rosa I.A."/>
            <person name="Tasca T."/>
            <person name="Bogo M.R."/>
            <person name="de Souza W."/>
        </authorList>
    </citation>
    <scope>NUCLEOTIDE SEQUENCE [LARGE SCALE GENOMIC DNA]</scope>
    <source>
        <strain evidence="4">K</strain>
    </source>
</reference>